<evidence type="ECO:0000313" key="2">
    <source>
        <dbReference type="EMBL" id="MCV9385142.1"/>
    </source>
</evidence>
<evidence type="ECO:0000259" key="1">
    <source>
        <dbReference type="Pfam" id="PF18962"/>
    </source>
</evidence>
<dbReference type="Proteomes" id="UP001300692">
    <property type="component" value="Unassembled WGS sequence"/>
</dbReference>
<gene>
    <name evidence="2" type="ORF">N7U62_00625</name>
</gene>
<evidence type="ECO:0000313" key="3">
    <source>
        <dbReference type="Proteomes" id="UP001300692"/>
    </source>
</evidence>
<organism evidence="2 3">
    <name type="scientific">Reichenbachiella ulvae</name>
    <dbReference type="NCBI Taxonomy" id="2980104"/>
    <lineage>
        <taxon>Bacteria</taxon>
        <taxon>Pseudomonadati</taxon>
        <taxon>Bacteroidota</taxon>
        <taxon>Cytophagia</taxon>
        <taxon>Cytophagales</taxon>
        <taxon>Reichenbachiellaceae</taxon>
        <taxon>Reichenbachiella</taxon>
    </lineage>
</organism>
<dbReference type="Gene3D" id="2.60.40.4070">
    <property type="match status" value="1"/>
</dbReference>
<dbReference type="EMBL" id="JAOYOD010000001">
    <property type="protein sequence ID" value="MCV9385142.1"/>
    <property type="molecule type" value="Genomic_DNA"/>
</dbReference>
<comment type="caution">
    <text evidence="2">The sequence shown here is derived from an EMBL/GenBank/DDBJ whole genome shotgun (WGS) entry which is preliminary data.</text>
</comment>
<reference evidence="2 3" key="1">
    <citation type="submission" date="2022-10" db="EMBL/GenBank/DDBJ databases">
        <title>Comparative genomics and taxonomic characterization of three novel marine species of genus Reichenbachiella exhibiting antioxidant and polysaccharide degradation activities.</title>
        <authorList>
            <person name="Muhammad N."/>
            <person name="Lee Y.-J."/>
            <person name="Ko J."/>
            <person name="Kim S.-G."/>
        </authorList>
    </citation>
    <scope>NUCLEOTIDE SEQUENCE [LARGE SCALE GENOMIC DNA]</scope>
    <source>
        <strain evidence="2 3">ABR2-5</strain>
    </source>
</reference>
<feature type="domain" description="Secretion system C-terminal sorting" evidence="1">
    <location>
        <begin position="29"/>
        <end position="105"/>
    </location>
</feature>
<keyword evidence="3" id="KW-1185">Reference proteome</keyword>
<accession>A0ABT3CNG5</accession>
<protein>
    <submittedName>
        <fullName evidence="2">T9SS type A sorting domain-containing protein</fullName>
    </submittedName>
</protein>
<proteinExistence type="predicted"/>
<dbReference type="InterPro" id="IPR026444">
    <property type="entry name" value="Secre_tail"/>
</dbReference>
<sequence>MLSLLDYSNITLDAPASKSINGYELFPTYPNPTSDTAQISFQLPKESKIEIKLYSITGAEMALIAKETLAEGKHEISYNFSSLPKGLYYYTLQANEYQLSQKVKVD</sequence>
<name>A0ABT3CNG5_9BACT</name>
<dbReference type="NCBIfam" id="TIGR04183">
    <property type="entry name" value="Por_Secre_tail"/>
    <property type="match status" value="1"/>
</dbReference>
<dbReference type="Pfam" id="PF18962">
    <property type="entry name" value="Por_Secre_tail"/>
    <property type="match status" value="1"/>
</dbReference>